<dbReference type="PANTHER" id="PTHR42799">
    <property type="entry name" value="MITOCHONDRIAL PEPTIDE METHIONINE SULFOXIDE REDUCTASE"/>
    <property type="match status" value="1"/>
</dbReference>
<dbReference type="Proteomes" id="UP001188597">
    <property type="component" value="Unassembled WGS sequence"/>
</dbReference>
<gene>
    <name evidence="7" type="ORF">RJ639_003372</name>
</gene>
<comment type="similarity">
    <text evidence="1">Belongs to the MsrA Met sulfoxide reductase family.</text>
</comment>
<dbReference type="Pfam" id="PF01625">
    <property type="entry name" value="PMSR"/>
    <property type="match status" value="1"/>
</dbReference>
<evidence type="ECO:0000313" key="8">
    <source>
        <dbReference type="Proteomes" id="UP001188597"/>
    </source>
</evidence>
<dbReference type="AlphaFoldDB" id="A0AA88W2E0"/>
<reference evidence="7" key="1">
    <citation type="submission" date="2022-12" db="EMBL/GenBank/DDBJ databases">
        <title>Draft genome assemblies for two species of Escallonia (Escalloniales).</title>
        <authorList>
            <person name="Chanderbali A."/>
            <person name="Dervinis C."/>
            <person name="Anghel I."/>
            <person name="Soltis D."/>
            <person name="Soltis P."/>
            <person name="Zapata F."/>
        </authorList>
    </citation>
    <scope>NUCLEOTIDE SEQUENCE</scope>
    <source>
        <strain evidence="7">UCBG64.0493</strain>
        <tissue evidence="7">Leaf</tissue>
    </source>
</reference>
<evidence type="ECO:0000256" key="5">
    <source>
        <dbReference type="ARBA" id="ARBA00030643"/>
    </source>
</evidence>
<dbReference type="InterPro" id="IPR050162">
    <property type="entry name" value="MsrA_MetSO_reductase"/>
</dbReference>
<dbReference type="GO" id="GO:0005737">
    <property type="term" value="C:cytoplasm"/>
    <property type="evidence" value="ECO:0007669"/>
    <property type="project" value="TreeGrafter"/>
</dbReference>
<dbReference type="InterPro" id="IPR036509">
    <property type="entry name" value="Met_Sox_Rdtase_MsrA_sf"/>
</dbReference>
<dbReference type="SUPFAM" id="SSF55068">
    <property type="entry name" value="Peptide methionine sulfoxide reductase"/>
    <property type="match status" value="1"/>
</dbReference>
<proteinExistence type="inferred from homology"/>
<organism evidence="7 8">
    <name type="scientific">Escallonia herrerae</name>
    <dbReference type="NCBI Taxonomy" id="1293975"/>
    <lineage>
        <taxon>Eukaryota</taxon>
        <taxon>Viridiplantae</taxon>
        <taxon>Streptophyta</taxon>
        <taxon>Embryophyta</taxon>
        <taxon>Tracheophyta</taxon>
        <taxon>Spermatophyta</taxon>
        <taxon>Magnoliopsida</taxon>
        <taxon>eudicotyledons</taxon>
        <taxon>Gunneridae</taxon>
        <taxon>Pentapetalae</taxon>
        <taxon>asterids</taxon>
        <taxon>campanulids</taxon>
        <taxon>Escalloniales</taxon>
        <taxon>Escalloniaceae</taxon>
        <taxon>Escallonia</taxon>
    </lineage>
</organism>
<dbReference type="PANTHER" id="PTHR42799:SF3">
    <property type="entry name" value="PEPTIDE METHIONINE SULFOXIDE REDUCTASE A5"/>
    <property type="match status" value="1"/>
</dbReference>
<evidence type="ECO:0000256" key="1">
    <source>
        <dbReference type="ARBA" id="ARBA00005591"/>
    </source>
</evidence>
<dbReference type="GO" id="GO:0008113">
    <property type="term" value="F:peptide-methionine (S)-S-oxide reductase activity"/>
    <property type="evidence" value="ECO:0007669"/>
    <property type="project" value="UniProtKB-EC"/>
</dbReference>
<dbReference type="EMBL" id="JAVXUP010000959">
    <property type="protein sequence ID" value="KAK3018083.1"/>
    <property type="molecule type" value="Genomic_DNA"/>
</dbReference>
<evidence type="ECO:0000256" key="2">
    <source>
        <dbReference type="ARBA" id="ARBA00012502"/>
    </source>
</evidence>
<evidence type="ECO:0000256" key="3">
    <source>
        <dbReference type="ARBA" id="ARBA00023002"/>
    </source>
</evidence>
<sequence length="111" mass="12724">MEDDVALLPALLETFRFLEVSLDLSTEVKPKTKFSIEYDLRLITFRQLLEVLWSSHDSRQVSGQGLDVGNQYRSIIFTNGTENSRLAAISKGRHQTRSKSRIIITQEKRAN</sequence>
<name>A0AA88W2E0_9ASTE</name>
<feature type="domain" description="Peptide methionine sulphoxide reductase MsrA" evidence="6">
    <location>
        <begin position="35"/>
        <end position="106"/>
    </location>
</feature>
<keyword evidence="8" id="KW-1185">Reference proteome</keyword>
<dbReference type="GO" id="GO:0034599">
    <property type="term" value="P:cellular response to oxidative stress"/>
    <property type="evidence" value="ECO:0007669"/>
    <property type="project" value="TreeGrafter"/>
</dbReference>
<evidence type="ECO:0000256" key="4">
    <source>
        <dbReference type="ARBA" id="ARBA00030273"/>
    </source>
</evidence>
<dbReference type="Gene3D" id="3.30.1060.10">
    <property type="entry name" value="Peptide methionine sulphoxide reductase MsrA"/>
    <property type="match status" value="1"/>
</dbReference>
<evidence type="ECO:0000259" key="6">
    <source>
        <dbReference type="Pfam" id="PF01625"/>
    </source>
</evidence>
<evidence type="ECO:0000313" key="7">
    <source>
        <dbReference type="EMBL" id="KAK3018083.1"/>
    </source>
</evidence>
<accession>A0AA88W2E0</accession>
<comment type="caution">
    <text evidence="7">The sequence shown here is derived from an EMBL/GenBank/DDBJ whole genome shotgun (WGS) entry which is preliminary data.</text>
</comment>
<dbReference type="InterPro" id="IPR002569">
    <property type="entry name" value="Met_Sox_Rdtase_MsrA_dom"/>
</dbReference>
<protein>
    <recommendedName>
        <fullName evidence="2">peptide-methionine (S)-S-oxide reductase</fullName>
        <ecNumber evidence="2">1.8.4.11</ecNumber>
    </recommendedName>
    <alternativeName>
        <fullName evidence="5">Peptide-methionine (S)-S-oxide reductase</fullName>
    </alternativeName>
    <alternativeName>
        <fullName evidence="4">Protein-methionine-S-oxide reductase</fullName>
    </alternativeName>
</protein>
<dbReference type="EC" id="1.8.4.11" evidence="2"/>
<keyword evidence="3" id="KW-0560">Oxidoreductase</keyword>